<feature type="domain" description="Histidine kinase" evidence="10">
    <location>
        <begin position="1037"/>
        <end position="1257"/>
    </location>
</feature>
<keyword evidence="4" id="KW-0808">Transferase</keyword>
<dbReference type="Pfam" id="PF00512">
    <property type="entry name" value="HisKA"/>
    <property type="match status" value="2"/>
</dbReference>
<evidence type="ECO:0000256" key="3">
    <source>
        <dbReference type="ARBA" id="ARBA00022553"/>
    </source>
</evidence>
<dbReference type="InterPro" id="IPR003594">
    <property type="entry name" value="HATPase_dom"/>
</dbReference>
<keyword evidence="3 7" id="KW-0597">Phosphoprotein</keyword>
<dbReference type="InterPro" id="IPR036097">
    <property type="entry name" value="HisK_dim/P_sf"/>
</dbReference>
<dbReference type="PROSITE" id="PS51832">
    <property type="entry name" value="HD_GYP"/>
    <property type="match status" value="1"/>
</dbReference>
<feature type="domain" description="Response regulatory" evidence="11">
    <location>
        <begin position="2166"/>
        <end position="2285"/>
    </location>
</feature>
<dbReference type="GO" id="GO:0000155">
    <property type="term" value="F:phosphorelay sensor kinase activity"/>
    <property type="evidence" value="ECO:0007669"/>
    <property type="project" value="InterPro"/>
</dbReference>
<evidence type="ECO:0000259" key="14">
    <source>
        <dbReference type="PROSITE" id="PS50894"/>
    </source>
</evidence>
<evidence type="ECO:0000256" key="5">
    <source>
        <dbReference type="ARBA" id="ARBA00022777"/>
    </source>
</evidence>
<dbReference type="SUPFAM" id="SSF109604">
    <property type="entry name" value="HD-domain/PDEase-like"/>
    <property type="match status" value="1"/>
</dbReference>
<dbReference type="InterPro" id="IPR005467">
    <property type="entry name" value="His_kinase_dom"/>
</dbReference>
<dbReference type="InterPro" id="IPR003661">
    <property type="entry name" value="HisK_dim/P_dom"/>
</dbReference>
<dbReference type="InterPro" id="IPR036890">
    <property type="entry name" value="HATPase_C_sf"/>
</dbReference>
<feature type="domain" description="Response regulatory" evidence="11">
    <location>
        <begin position="1263"/>
        <end position="1378"/>
    </location>
</feature>
<dbReference type="PROSITE" id="PS50894">
    <property type="entry name" value="HPT"/>
    <property type="match status" value="1"/>
</dbReference>
<dbReference type="InterPro" id="IPR003607">
    <property type="entry name" value="HD/PDEase_dom"/>
</dbReference>
<dbReference type="SUPFAM" id="SSF52172">
    <property type="entry name" value="CheY-like"/>
    <property type="match status" value="3"/>
</dbReference>
<dbReference type="InterPro" id="IPR000700">
    <property type="entry name" value="PAS-assoc_C"/>
</dbReference>
<dbReference type="EMBL" id="CAJNIZ010043667">
    <property type="protein sequence ID" value="CAE7665679.1"/>
    <property type="molecule type" value="Genomic_DNA"/>
</dbReference>
<feature type="domain" description="Response regulatory" evidence="11">
    <location>
        <begin position="2022"/>
        <end position="2143"/>
    </location>
</feature>
<dbReference type="Pfam" id="PF13400">
    <property type="entry name" value="Tad"/>
    <property type="match status" value="1"/>
</dbReference>
<dbReference type="CDD" id="cd00088">
    <property type="entry name" value="HPT"/>
    <property type="match status" value="1"/>
</dbReference>
<sequence length="2427" mass="258650">MAMRGKNTAPRRGTAATEFAILIPLLMLIALACCDFGRIADARMVLTNAARTGAELGASRGFTAFTYDAWEALVRDAVLDEMQHFPGFQEPDLDVSVTTTVGPDDVVQVEVGVGHPFRTLISWPTLPNETALEEQIHFRQSAASAVECALTLPVMLLVVFALLDLGVAAVRDNTLSKAGRQVAREAVMSSRFAPAGVPSWGPATYSGALDDGQIGPLVAGTPLPLLSADEVAVTVEWIDGDNAPGDRVRVTLAYDHAPLLGSLLPWGQTATMQEITYTTSDCPHTASRRHGKVLVLLAVLLPALIAVAGLVLDGGVVMDEHHRLQHVADGAATAAAVDLRLGNPSATAIATAEQFVHATSGMPDAQVVVSIPPTSGDFAGLANHVQVDVQRDYQTVILRGAGGLMSKPISARAVAGVADATDGAALMALDPDPAPIDLGAVDDTLSAVAVTSVVQQAVAQSPAVDYLAGVPIVGGVASALLSDGLEALLPDVLTQTLTQASTDLVPLPLPTVTAGLEVEGLGQVRVEGAVLINTTWGGVDQDGRPAGVSAGPPYGSACMPLLPTTQLLASDIRVTGGVDDQDQYQPLDPDDESPLRANMLPTDDPLEALPPPSTSVDATNVSAAVHAPSHAIAVALSASDAAALLGDVLSSLSPLLQPLLSAVLAPVSDLLENQTLQPGVYDSITVVAPVGGVVFEPGVYVIRGRSPLTNLSLLALGPIQADGAMFYITDSASYDATTGMPDAGVDPSTAPPASVGAVVPSVLLAPLLAGAAYTGLQDPTSPYDGVLVYQARSDRRPIVIDAQHLLGGGALSGTVYAKWGHTILLTGAGSCGLRMVSGTMRIVTVTDATINPVDLLPAAQDVYLLELAKLEAASSDALLWVSRSGAVLQWNHIAEKFFSSGLLRRRVSLDALATPDSGAGLSRRLAECLCLSSVENAARRVRCSANGSDGQSFPVSVDLYPLENEPCCLVVIEDQTRHEGSVKELRDYSHQLLATKQALLAQNTQLEETVRLRTEELSRAKDEAESANQVKTEFLANMSHELRTPLHGILSFSRFGLQRTGTAPVEKIRGYFTRINANGKVLLGLVEQLLDMARLDAGSETFSFTPCSAAELVDEVLQEFDSLAEERGLELSWSAPDVPVIINADRKKLACVVRNLVGNAVKHSPDSGVVSVTLETSDKSGACVLRVRDQGPGIPEADLVAVFEKFFQSDAGARLGVGAGLGLAIAERIVHQHEGSIRADNNEAGGAVFTVELPIHATANPDTILAVDDNEVNLEVIQEALDGFYRVATATNGVDGIAIAKQLRPPVVLLDVMMPGLDGYQVCRQIKQSYELEGVRVIMVSARVALSDKLRGYDEGADGYIAKPFDEEELLAKLDFAIRARRLEQSCGAIGDVLAFVATLRDTGRLSSLDRTRAFNHLLAERTLDASPELLECRQGFLDHLHYACVLKDVGMLSIPVRIAEAADPITLSRNDYELLKEHTLIGGRLLARMAKQHPDTTLFPMAAEVAQSHHERFDGSGYPEGLRGDEIPLSARIVAVVDRYESLLNAAGPGSRPGLNAVHKQLADDCGSLLDPDLTTRFLQVLDDLNRPPPIERAVRGSPRGFAWPIVATLHAILRSGHGRPPSEIDHMTPGHEPYGQSTGLLSAVMASCRDAIIARSFDGRIEAWNRGAEEIYGYSQDEAIGENVSLTTPPDRRSELKRLRDAARDGQVIENFDTVRTRKNGESFPVAICGFPIKDKQGTAVGYATVERDISDRVRSADELRRALAEAQDATAAKSRFLANASHELRTPMNAIVGMTALALEEDISLELRDYLETIRDSSDAMLHLINDVLDLSKFQAEEFELDETPFNPRELLEGATKVLGPAAHAKGLELVCHVAPDVPSRLIGDPVRLRQIITNLVGNAVKFTAAGEVVVELTEVESHHRRCRLAFRIADTGIGISDEDQTRIFAPFTQVDGATTRRYTGTGLGLTITQHLIHCFNSQLHVESAPGAGSEFSFELTLAIDDQPANPDAELTAKMKGLSVLVVDDNEASRQTLIEQFNAWGMKALAVDSGDEAVSQLRAGAPDGGGFDIAVVDALMPGIDGFTVASQIESDDSLATKPIIMASATDRLEFSRRCAEAGAAAFVQKPISQSQLLSAIGQATGAATLEGQRNQGLFDKPSVQPLTILLVEDTPANRKVVQTVLSRRGHHIDIAVNGREAIDEFRKKPFDLVIMDVQMPIMDGFQATEAIREIERSDSRPSTPIIAMTAHSMRGDRERCLRAGMSSYLSKPLDLAKLLKVVESVADRKDGSVAWPSNETPQKAPSEPDAEAPPSRRLVDLDAALSRLRGDRSLLRDMIGFYREDAPTLLTAIAESLEAGNLTTLERAAHSLKGLSANFDAEAVVNAARDLELAARTGEEGKLSKLAADLTKAANQLMDFFEDYLGGE</sequence>
<feature type="compositionally biased region" description="Low complexity" evidence="8">
    <location>
        <begin position="2303"/>
        <end position="2314"/>
    </location>
</feature>
<dbReference type="PANTHER" id="PTHR45339">
    <property type="entry name" value="HYBRID SIGNAL TRANSDUCTION HISTIDINE KINASE J"/>
    <property type="match status" value="1"/>
</dbReference>
<feature type="modified residue" description="4-aspartylphosphate" evidence="7">
    <location>
        <position position="2076"/>
    </location>
</feature>
<dbReference type="PRINTS" id="PR00344">
    <property type="entry name" value="BCTRLSENSOR"/>
</dbReference>
<dbReference type="FunFam" id="3.30.565.10:FF:000006">
    <property type="entry name" value="Sensor histidine kinase WalK"/>
    <property type="match status" value="1"/>
</dbReference>
<dbReference type="InterPro" id="IPR035965">
    <property type="entry name" value="PAS-like_dom_sf"/>
</dbReference>
<protein>
    <recommendedName>
        <fullName evidence="2">histidine kinase</fullName>
        <ecNumber evidence="2">2.7.13.3</ecNumber>
    </recommendedName>
</protein>
<keyword evidence="17" id="KW-1185">Reference proteome</keyword>
<dbReference type="PROSITE" id="PS50112">
    <property type="entry name" value="PAS"/>
    <property type="match status" value="1"/>
</dbReference>
<dbReference type="PROSITE" id="PS51257">
    <property type="entry name" value="PROKAR_LIPOPROTEIN"/>
    <property type="match status" value="1"/>
</dbReference>
<evidence type="ECO:0000256" key="8">
    <source>
        <dbReference type="SAM" id="MobiDB-lite"/>
    </source>
</evidence>
<dbReference type="SMART" id="SM00388">
    <property type="entry name" value="HisKA"/>
    <property type="match status" value="2"/>
</dbReference>
<dbReference type="InterPro" id="IPR028087">
    <property type="entry name" value="Tad_N"/>
</dbReference>
<evidence type="ECO:0000256" key="6">
    <source>
        <dbReference type="PROSITE-ProRule" id="PRU00110"/>
    </source>
</evidence>
<feature type="domain" description="HPt" evidence="14">
    <location>
        <begin position="2330"/>
        <end position="2427"/>
    </location>
</feature>
<evidence type="ECO:0000259" key="13">
    <source>
        <dbReference type="PROSITE" id="PS50113"/>
    </source>
</evidence>
<dbReference type="PROSITE" id="PS50110">
    <property type="entry name" value="RESPONSE_REGULATORY"/>
    <property type="match status" value="3"/>
</dbReference>
<accession>A0A812W4C5</accession>
<dbReference type="Gene3D" id="3.30.450.20">
    <property type="entry name" value="PAS domain"/>
    <property type="match status" value="1"/>
</dbReference>
<dbReference type="CDD" id="cd00156">
    <property type="entry name" value="REC"/>
    <property type="match status" value="1"/>
</dbReference>
<dbReference type="Pfam" id="PF00072">
    <property type="entry name" value="Response_reg"/>
    <property type="match status" value="3"/>
</dbReference>
<dbReference type="FunFam" id="3.30.565.10:FF:000010">
    <property type="entry name" value="Sensor histidine kinase RcsC"/>
    <property type="match status" value="1"/>
</dbReference>
<dbReference type="Pfam" id="PF13487">
    <property type="entry name" value="HD_5"/>
    <property type="match status" value="1"/>
</dbReference>
<dbReference type="SMART" id="SM00091">
    <property type="entry name" value="PAS"/>
    <property type="match status" value="2"/>
</dbReference>
<dbReference type="InterPro" id="IPR012495">
    <property type="entry name" value="TadE-like_dom"/>
</dbReference>
<keyword evidence="9" id="KW-0812">Transmembrane</keyword>
<feature type="domain" description="PAC" evidence="13">
    <location>
        <begin position="1712"/>
        <end position="1764"/>
    </location>
</feature>
<feature type="transmembrane region" description="Helical" evidence="9">
    <location>
        <begin position="293"/>
        <end position="312"/>
    </location>
</feature>
<dbReference type="GO" id="GO:0005886">
    <property type="term" value="C:plasma membrane"/>
    <property type="evidence" value="ECO:0007669"/>
    <property type="project" value="UniProtKB-SubCell"/>
</dbReference>
<dbReference type="SUPFAM" id="SSF47384">
    <property type="entry name" value="Homodimeric domain of signal transducing histidine kinase"/>
    <property type="match status" value="2"/>
</dbReference>
<dbReference type="SUPFAM" id="SSF47226">
    <property type="entry name" value="Histidine-containing phosphotransfer domain, HPT domain"/>
    <property type="match status" value="1"/>
</dbReference>
<comment type="catalytic activity">
    <reaction evidence="1">
        <text>ATP + protein L-histidine = ADP + protein N-phospho-L-histidine.</text>
        <dbReference type="EC" id="2.7.13.3"/>
    </reaction>
</comment>
<feature type="region of interest" description="Disordered" evidence="8">
    <location>
        <begin position="578"/>
        <end position="604"/>
    </location>
</feature>
<dbReference type="Gene3D" id="3.40.50.2300">
    <property type="match status" value="3"/>
</dbReference>
<dbReference type="SMART" id="SM00448">
    <property type="entry name" value="REC"/>
    <property type="match status" value="3"/>
</dbReference>
<feature type="transmembrane region" description="Helical" evidence="9">
    <location>
        <begin position="150"/>
        <end position="170"/>
    </location>
</feature>
<dbReference type="Gene3D" id="1.10.3210.10">
    <property type="entry name" value="Hypothetical protein af1432"/>
    <property type="match status" value="1"/>
</dbReference>
<dbReference type="Pfam" id="PF07811">
    <property type="entry name" value="TadE"/>
    <property type="match status" value="2"/>
</dbReference>
<dbReference type="SUPFAM" id="SSF55874">
    <property type="entry name" value="ATPase domain of HSP90 chaperone/DNA topoisomerase II/histidine kinase"/>
    <property type="match status" value="2"/>
</dbReference>
<dbReference type="PROSITE" id="PS50113">
    <property type="entry name" value="PAC"/>
    <property type="match status" value="1"/>
</dbReference>
<dbReference type="PROSITE" id="PS50109">
    <property type="entry name" value="HIS_KIN"/>
    <property type="match status" value="2"/>
</dbReference>
<comment type="caution">
    <text evidence="16">The sequence shown here is derived from an EMBL/GenBank/DDBJ whole genome shotgun (WGS) entry which is preliminary data.</text>
</comment>
<dbReference type="Pfam" id="PF01627">
    <property type="entry name" value="Hpt"/>
    <property type="match status" value="1"/>
</dbReference>
<dbReference type="CDD" id="cd17546">
    <property type="entry name" value="REC_hyHK_CKI1_RcsC-like"/>
    <property type="match status" value="1"/>
</dbReference>
<evidence type="ECO:0000256" key="9">
    <source>
        <dbReference type="SAM" id="Phobius"/>
    </source>
</evidence>
<feature type="modified residue" description="4-aspartylphosphate" evidence="7">
    <location>
        <position position="1311"/>
    </location>
</feature>
<keyword evidence="9" id="KW-0472">Membrane</keyword>
<evidence type="ECO:0000256" key="1">
    <source>
        <dbReference type="ARBA" id="ARBA00000085"/>
    </source>
</evidence>
<evidence type="ECO:0000313" key="17">
    <source>
        <dbReference type="Proteomes" id="UP000649617"/>
    </source>
</evidence>
<dbReference type="InterPro" id="IPR001789">
    <property type="entry name" value="Sig_transdc_resp-reg_receiver"/>
</dbReference>
<name>A0A812W4C5_SYMPI</name>
<dbReference type="EC" id="2.7.13.3" evidence="2"/>
<keyword evidence="5" id="KW-0418">Kinase</keyword>
<dbReference type="InterPro" id="IPR037522">
    <property type="entry name" value="HD_GYP_dom"/>
</dbReference>
<dbReference type="PANTHER" id="PTHR45339:SF5">
    <property type="entry name" value="HISTIDINE KINASE"/>
    <property type="match status" value="1"/>
</dbReference>
<keyword evidence="9" id="KW-1133">Transmembrane helix</keyword>
<dbReference type="Pfam" id="PF02518">
    <property type="entry name" value="HATPase_c"/>
    <property type="match status" value="2"/>
</dbReference>
<evidence type="ECO:0000259" key="11">
    <source>
        <dbReference type="PROSITE" id="PS50110"/>
    </source>
</evidence>
<organism evidence="16 17">
    <name type="scientific">Symbiodinium pilosum</name>
    <name type="common">Dinoflagellate</name>
    <dbReference type="NCBI Taxonomy" id="2952"/>
    <lineage>
        <taxon>Eukaryota</taxon>
        <taxon>Sar</taxon>
        <taxon>Alveolata</taxon>
        <taxon>Dinophyceae</taxon>
        <taxon>Suessiales</taxon>
        <taxon>Symbiodiniaceae</taxon>
        <taxon>Symbiodinium</taxon>
    </lineage>
</organism>
<dbReference type="InterPro" id="IPR000014">
    <property type="entry name" value="PAS"/>
</dbReference>
<evidence type="ECO:0000313" key="16">
    <source>
        <dbReference type="EMBL" id="CAE7665679.1"/>
    </source>
</evidence>
<dbReference type="Gene3D" id="1.20.120.160">
    <property type="entry name" value="HPT domain"/>
    <property type="match status" value="1"/>
</dbReference>
<feature type="modified residue" description="Phosphohistidine" evidence="6">
    <location>
        <position position="2369"/>
    </location>
</feature>
<evidence type="ECO:0000256" key="2">
    <source>
        <dbReference type="ARBA" id="ARBA00012438"/>
    </source>
</evidence>
<dbReference type="CDD" id="cd00130">
    <property type="entry name" value="PAS"/>
    <property type="match status" value="1"/>
</dbReference>
<dbReference type="InterPro" id="IPR008207">
    <property type="entry name" value="Sig_transdc_His_kin_Hpt_dom"/>
</dbReference>
<evidence type="ECO:0000256" key="4">
    <source>
        <dbReference type="ARBA" id="ARBA00022679"/>
    </source>
</evidence>
<dbReference type="GO" id="GO:0005524">
    <property type="term" value="F:ATP binding"/>
    <property type="evidence" value="ECO:0007669"/>
    <property type="project" value="UniProtKB-KW"/>
</dbReference>
<dbReference type="SMART" id="SM00387">
    <property type="entry name" value="HATPase_c"/>
    <property type="match status" value="2"/>
</dbReference>
<dbReference type="InterPro" id="IPR004358">
    <property type="entry name" value="Sig_transdc_His_kin-like_C"/>
</dbReference>
<feature type="modified residue" description="4-aspartylphosphate" evidence="7">
    <location>
        <position position="2215"/>
    </location>
</feature>
<gene>
    <name evidence="16" type="primary">dhkJ</name>
    <name evidence="16" type="ORF">SPIL2461_LOCUS18208</name>
</gene>
<dbReference type="InterPro" id="IPR036641">
    <property type="entry name" value="HPT_dom_sf"/>
</dbReference>
<dbReference type="SMART" id="SM00073">
    <property type="entry name" value="HPT"/>
    <property type="match status" value="1"/>
</dbReference>
<proteinExistence type="predicted"/>
<dbReference type="CDD" id="cd16922">
    <property type="entry name" value="HATPase_EvgS-ArcB-TorS-like"/>
    <property type="match status" value="1"/>
</dbReference>
<dbReference type="CDD" id="cd00077">
    <property type="entry name" value="HDc"/>
    <property type="match status" value="1"/>
</dbReference>
<dbReference type="OrthoDB" id="449174at2759"/>
<evidence type="ECO:0000259" key="10">
    <source>
        <dbReference type="PROSITE" id="PS50109"/>
    </source>
</evidence>
<dbReference type="CDD" id="cd00082">
    <property type="entry name" value="HisKA"/>
    <property type="match status" value="2"/>
</dbReference>
<feature type="region of interest" description="Disordered" evidence="8">
    <location>
        <begin position="2290"/>
        <end position="2314"/>
    </location>
</feature>
<evidence type="ECO:0000259" key="15">
    <source>
        <dbReference type="PROSITE" id="PS51832"/>
    </source>
</evidence>
<evidence type="ECO:0000259" key="12">
    <source>
        <dbReference type="PROSITE" id="PS50112"/>
    </source>
</evidence>
<feature type="domain" description="PAS" evidence="12">
    <location>
        <begin position="1639"/>
        <end position="1708"/>
    </location>
</feature>
<reference evidence="16" key="1">
    <citation type="submission" date="2021-02" db="EMBL/GenBank/DDBJ databases">
        <authorList>
            <person name="Dougan E. K."/>
            <person name="Rhodes N."/>
            <person name="Thang M."/>
            <person name="Chan C."/>
        </authorList>
    </citation>
    <scope>NUCLEOTIDE SEQUENCE</scope>
</reference>
<dbReference type="SUPFAM" id="SSF55785">
    <property type="entry name" value="PYP-like sensor domain (PAS domain)"/>
    <property type="match status" value="1"/>
</dbReference>
<evidence type="ECO:0000256" key="7">
    <source>
        <dbReference type="PROSITE-ProRule" id="PRU00169"/>
    </source>
</evidence>
<dbReference type="Gene3D" id="1.10.287.130">
    <property type="match status" value="2"/>
</dbReference>
<dbReference type="InterPro" id="IPR011006">
    <property type="entry name" value="CheY-like_superfamily"/>
</dbReference>
<dbReference type="Pfam" id="PF13426">
    <property type="entry name" value="PAS_9"/>
    <property type="match status" value="1"/>
</dbReference>
<feature type="domain" description="Histidine kinase" evidence="10">
    <location>
        <begin position="1782"/>
        <end position="2003"/>
    </location>
</feature>
<dbReference type="Gene3D" id="3.30.565.10">
    <property type="entry name" value="Histidine kinase-like ATPase, C-terminal domain"/>
    <property type="match status" value="2"/>
</dbReference>
<feature type="domain" description="HD-GYP" evidence="15">
    <location>
        <begin position="1383"/>
        <end position="1595"/>
    </location>
</feature>
<dbReference type="NCBIfam" id="TIGR00229">
    <property type="entry name" value="sensory_box"/>
    <property type="match status" value="1"/>
</dbReference>
<dbReference type="Proteomes" id="UP000649617">
    <property type="component" value="Unassembled WGS sequence"/>
</dbReference>